<feature type="region of interest" description="Disordered" evidence="1">
    <location>
        <begin position="1"/>
        <end position="23"/>
    </location>
</feature>
<keyword evidence="3" id="KW-1185">Reference proteome</keyword>
<protein>
    <submittedName>
        <fullName evidence="2">Uncharacterized protein</fullName>
    </submittedName>
</protein>
<evidence type="ECO:0000256" key="1">
    <source>
        <dbReference type="SAM" id="MobiDB-lite"/>
    </source>
</evidence>
<dbReference type="EMBL" id="KN818244">
    <property type="protein sequence ID" value="KIL65081.1"/>
    <property type="molecule type" value="Genomic_DNA"/>
</dbReference>
<sequence>MSATERDEPSLASQDADGQKQLTTPEVILLLIRTPWGRARDSFSTLQHSTSCQEYPPRISPAGNDISGGGIHESFRD</sequence>
<accession>A0A0C2X719</accession>
<proteinExistence type="predicted"/>
<evidence type="ECO:0000313" key="3">
    <source>
        <dbReference type="Proteomes" id="UP000054549"/>
    </source>
</evidence>
<feature type="region of interest" description="Disordered" evidence="1">
    <location>
        <begin position="45"/>
        <end position="77"/>
    </location>
</feature>
<dbReference type="HOGENOM" id="CLU_2637563_0_0_1"/>
<dbReference type="InParanoid" id="A0A0C2X719"/>
<name>A0A0C2X719_AMAMK</name>
<gene>
    <name evidence="2" type="ORF">M378DRAFT_162327</name>
</gene>
<organism evidence="2 3">
    <name type="scientific">Amanita muscaria (strain Koide BX008)</name>
    <dbReference type="NCBI Taxonomy" id="946122"/>
    <lineage>
        <taxon>Eukaryota</taxon>
        <taxon>Fungi</taxon>
        <taxon>Dikarya</taxon>
        <taxon>Basidiomycota</taxon>
        <taxon>Agaricomycotina</taxon>
        <taxon>Agaricomycetes</taxon>
        <taxon>Agaricomycetidae</taxon>
        <taxon>Agaricales</taxon>
        <taxon>Pluteineae</taxon>
        <taxon>Amanitaceae</taxon>
        <taxon>Amanita</taxon>
    </lineage>
</organism>
<dbReference type="AlphaFoldDB" id="A0A0C2X719"/>
<dbReference type="Proteomes" id="UP000054549">
    <property type="component" value="Unassembled WGS sequence"/>
</dbReference>
<evidence type="ECO:0000313" key="2">
    <source>
        <dbReference type="EMBL" id="KIL65081.1"/>
    </source>
</evidence>
<reference evidence="2 3" key="1">
    <citation type="submission" date="2014-04" db="EMBL/GenBank/DDBJ databases">
        <title>Evolutionary Origins and Diversification of the Mycorrhizal Mutualists.</title>
        <authorList>
            <consortium name="DOE Joint Genome Institute"/>
            <consortium name="Mycorrhizal Genomics Consortium"/>
            <person name="Kohler A."/>
            <person name="Kuo A."/>
            <person name="Nagy L.G."/>
            <person name="Floudas D."/>
            <person name="Copeland A."/>
            <person name="Barry K.W."/>
            <person name="Cichocki N."/>
            <person name="Veneault-Fourrey C."/>
            <person name="LaButti K."/>
            <person name="Lindquist E.A."/>
            <person name="Lipzen A."/>
            <person name="Lundell T."/>
            <person name="Morin E."/>
            <person name="Murat C."/>
            <person name="Riley R."/>
            <person name="Ohm R."/>
            <person name="Sun H."/>
            <person name="Tunlid A."/>
            <person name="Henrissat B."/>
            <person name="Grigoriev I.V."/>
            <person name="Hibbett D.S."/>
            <person name="Martin F."/>
        </authorList>
    </citation>
    <scope>NUCLEOTIDE SEQUENCE [LARGE SCALE GENOMIC DNA]</scope>
    <source>
        <strain evidence="2 3">Koide BX008</strain>
    </source>
</reference>